<evidence type="ECO:0000313" key="3">
    <source>
        <dbReference type="Proteomes" id="UP001139054"/>
    </source>
</evidence>
<dbReference type="Pfam" id="PF09509">
    <property type="entry name" value="Hypoth_Ymh"/>
    <property type="match status" value="1"/>
</dbReference>
<dbReference type="NCBIfam" id="TIGR02391">
    <property type="entry name" value="hypoth_ymh"/>
    <property type="match status" value="1"/>
</dbReference>
<dbReference type="InterPro" id="IPR012654">
    <property type="entry name" value="CHP02391"/>
</dbReference>
<evidence type="ECO:0000259" key="1">
    <source>
        <dbReference type="Pfam" id="PF09509"/>
    </source>
</evidence>
<reference evidence="2" key="1">
    <citation type="submission" date="2022-01" db="EMBL/GenBank/DDBJ databases">
        <title>Genome sequnece data of strain Bradyrhizobium sp. nov.</title>
        <authorList>
            <person name="Zhang J."/>
        </authorList>
    </citation>
    <scope>NUCLEOTIDE SEQUENCE</scope>
    <source>
        <strain evidence="2">WYCCWR 13023</strain>
    </source>
</reference>
<dbReference type="EMBL" id="JAKLTY010000002">
    <property type="protein sequence ID" value="MCG2625613.1"/>
    <property type="molecule type" value="Genomic_DNA"/>
</dbReference>
<proteinExistence type="predicted"/>
<accession>A0A9X1R6X8</accession>
<dbReference type="RefSeq" id="WP_237889726.1">
    <property type="nucleotide sequence ID" value="NZ_JAKLTY010000002.1"/>
</dbReference>
<comment type="caution">
    <text evidence="2">The sequence shown here is derived from an EMBL/GenBank/DDBJ whole genome shotgun (WGS) entry which is preliminary data.</text>
</comment>
<protein>
    <submittedName>
        <fullName evidence="2">TIGR02391 family protein</fullName>
    </submittedName>
</protein>
<organism evidence="2 3">
    <name type="scientific">Bradyrhizobium zhengyangense</name>
    <dbReference type="NCBI Taxonomy" id="2911009"/>
    <lineage>
        <taxon>Bacteria</taxon>
        <taxon>Pseudomonadati</taxon>
        <taxon>Pseudomonadota</taxon>
        <taxon>Alphaproteobacteria</taxon>
        <taxon>Hyphomicrobiales</taxon>
        <taxon>Nitrobacteraceae</taxon>
        <taxon>Bradyrhizobium</taxon>
    </lineage>
</organism>
<name>A0A9X1R6X8_9BRAD</name>
<dbReference type="Proteomes" id="UP001139054">
    <property type="component" value="Unassembled WGS sequence"/>
</dbReference>
<feature type="domain" description="Conserved hypothetical protein CHP02391" evidence="1">
    <location>
        <begin position="141"/>
        <end position="257"/>
    </location>
</feature>
<evidence type="ECO:0000313" key="2">
    <source>
        <dbReference type="EMBL" id="MCG2625613.1"/>
    </source>
</evidence>
<dbReference type="AlphaFoldDB" id="A0A9X1R6X8"/>
<gene>
    <name evidence="2" type="ORF">L6654_03170</name>
</gene>
<sequence>MARKPAALPEIEPKIFQNSAEIDRAIVKLERRIAEIREIDFVAAERDHTGADNAARSNLQKAILEIYGPNSPEYREHQHIDFWAGPMFVDMHPGQILEGRENGRRQALGIISGLISSLKEKREDLEGGEQPSPSSYFEKLNLHPRVADVARDLFLDGHHFDAVFAGAKALVNFVKERSGRHDLDGAPLMRTVFSKNNPALTFNDLADQTQLDEQEGMMHLFEGAVLGIRNPGGHSFPEGTEQRAIEYISLLSLLAYRVQEAKKPPRKN</sequence>